<sequence length="265" mass="29982">MRISIFSHKGGVGKSTISVSMALELSALGNDVLLIDRDLVGYASSLCGIKGGGLLSYVIDEGSRDFFREFKNRGTFSVLKFYGDGPRFKDDIRLIQRDERLMKTLRKEYRDVLTSRKYDYVILDNMGMATFNDEPVKLEHDLFQEVYPEMRKGRIYVTDSLGFNFRDAMAYMKYNESLNPGDGRPIAFVINMIPPGGGLRVEAMVREVQGFDPSISVILVPFIEELFQYSGAIVGFPEVPQIHRFVRSLVYSTQEINGLKGEIIP</sequence>
<dbReference type="OrthoDB" id="36110at2157"/>
<dbReference type="AlphaFoldDB" id="H2C417"/>
<dbReference type="Proteomes" id="UP000003980">
    <property type="component" value="Unassembled WGS sequence"/>
</dbReference>
<keyword evidence="3" id="KW-1185">Reference proteome</keyword>
<dbReference type="STRING" id="671065.MetMK1DRAFT_00014160"/>
<evidence type="ECO:0000259" key="1">
    <source>
        <dbReference type="Pfam" id="PF13614"/>
    </source>
</evidence>
<accession>H2C417</accession>
<proteinExistence type="predicted"/>
<dbReference type="InterPro" id="IPR025669">
    <property type="entry name" value="AAA_dom"/>
</dbReference>
<reference evidence="2 3" key="1">
    <citation type="submission" date="2012-01" db="EMBL/GenBank/DDBJ databases">
        <title>Improved High-Quality Draft sequence of Metallosphaera yellowstonensis MK1.</title>
        <authorList>
            <consortium name="US DOE Joint Genome Institute"/>
            <person name="Lucas S."/>
            <person name="Han J."/>
            <person name="Cheng J.-F."/>
            <person name="Goodwin L."/>
            <person name="Pitluck S."/>
            <person name="Peters L."/>
            <person name="Teshima H."/>
            <person name="Detter J.C."/>
            <person name="Han C."/>
            <person name="Tapia R."/>
            <person name="Land M."/>
            <person name="Hauser L."/>
            <person name="Kyrpides N."/>
            <person name="Kozubal M."/>
            <person name="Macur R.E."/>
            <person name="Jay Z."/>
            <person name="Inskeep W."/>
            <person name="Woyke T."/>
        </authorList>
    </citation>
    <scope>NUCLEOTIDE SEQUENCE [LARGE SCALE GENOMIC DNA]</scope>
    <source>
        <strain evidence="2 3">MK1</strain>
    </source>
</reference>
<evidence type="ECO:0000313" key="3">
    <source>
        <dbReference type="Proteomes" id="UP000003980"/>
    </source>
</evidence>
<dbReference type="SUPFAM" id="SSF52540">
    <property type="entry name" value="P-loop containing nucleoside triphosphate hydrolases"/>
    <property type="match status" value="1"/>
</dbReference>
<dbReference type="RefSeq" id="WP_009071857.1">
    <property type="nucleotide sequence ID" value="NZ_JH597761.1"/>
</dbReference>
<evidence type="ECO:0000313" key="2">
    <source>
        <dbReference type="EMBL" id="EHP70912.1"/>
    </source>
</evidence>
<gene>
    <name evidence="2" type="ORF">MetMK1DRAFT_00014160</name>
</gene>
<dbReference type="CDD" id="cd02042">
    <property type="entry name" value="ParAB_family"/>
    <property type="match status" value="1"/>
</dbReference>
<dbReference type="Gene3D" id="3.40.50.300">
    <property type="entry name" value="P-loop containing nucleotide triphosphate hydrolases"/>
    <property type="match status" value="1"/>
</dbReference>
<dbReference type="EMBL" id="JH597761">
    <property type="protein sequence ID" value="EHP70912.1"/>
    <property type="molecule type" value="Genomic_DNA"/>
</dbReference>
<dbReference type="Pfam" id="PF13614">
    <property type="entry name" value="AAA_31"/>
    <property type="match status" value="1"/>
</dbReference>
<feature type="domain" description="AAA" evidence="1">
    <location>
        <begin position="3"/>
        <end position="124"/>
    </location>
</feature>
<dbReference type="InterPro" id="IPR027417">
    <property type="entry name" value="P-loop_NTPase"/>
</dbReference>
<dbReference type="HOGENOM" id="CLU_090891_1_0_2"/>
<protein>
    <submittedName>
        <fullName evidence="2">CobQ/CobB/MinD/ParA nucleotide binding domain-containing protein</fullName>
    </submittedName>
</protein>
<dbReference type="eggNOG" id="arCOG07293">
    <property type="taxonomic scope" value="Archaea"/>
</dbReference>
<name>H2C417_9CREN</name>
<organism evidence="2 3">
    <name type="scientific">Metallosphaera yellowstonensis MK1</name>
    <dbReference type="NCBI Taxonomy" id="671065"/>
    <lineage>
        <taxon>Archaea</taxon>
        <taxon>Thermoproteota</taxon>
        <taxon>Thermoprotei</taxon>
        <taxon>Sulfolobales</taxon>
        <taxon>Sulfolobaceae</taxon>
        <taxon>Metallosphaera</taxon>
    </lineage>
</organism>